<gene>
    <name evidence="2" type="ORF">K435DRAFT_849413</name>
</gene>
<feature type="compositionally biased region" description="Polar residues" evidence="1">
    <location>
        <begin position="151"/>
        <end position="165"/>
    </location>
</feature>
<keyword evidence="3" id="KW-1185">Reference proteome</keyword>
<proteinExistence type="predicted"/>
<organism evidence="2 3">
    <name type="scientific">Dendrothele bispora (strain CBS 962.96)</name>
    <dbReference type="NCBI Taxonomy" id="1314807"/>
    <lineage>
        <taxon>Eukaryota</taxon>
        <taxon>Fungi</taxon>
        <taxon>Dikarya</taxon>
        <taxon>Basidiomycota</taxon>
        <taxon>Agaricomycotina</taxon>
        <taxon>Agaricomycetes</taxon>
        <taxon>Agaricomycetidae</taxon>
        <taxon>Agaricales</taxon>
        <taxon>Agaricales incertae sedis</taxon>
        <taxon>Dendrothele</taxon>
    </lineage>
</organism>
<dbReference type="Proteomes" id="UP000297245">
    <property type="component" value="Unassembled WGS sequence"/>
</dbReference>
<dbReference type="EMBL" id="ML179045">
    <property type="protein sequence ID" value="THV05957.1"/>
    <property type="molecule type" value="Genomic_DNA"/>
</dbReference>
<evidence type="ECO:0000313" key="2">
    <source>
        <dbReference type="EMBL" id="THV05957.1"/>
    </source>
</evidence>
<dbReference type="AlphaFoldDB" id="A0A4S8MS66"/>
<name>A0A4S8MS66_DENBC</name>
<accession>A0A4S8MS66</accession>
<sequence length="312" mass="34039">MSMTPEGALKTGEAFIELCNRMWELHPKSNTAEGEITLEKMMENAAIGGPVVTISQEKVGHAGLMLNDILGEQRLASSQIIRHHFAEHIPGGASFLKQKFYHLTDSTSLLPTPLHSICSAPHLDLRNFVLPNRPSKKNSALHVFSAGLETCPSSNKTQSHSTSPTAAEPTSPIPDTSHFPSPLPEIPARRRRPRSPSPIIPIRGNTFQTSHKKAPSRKPLKESSPPQKSSTSMSKSVSSECSKIPDSVPSWVIPIQSLDITELADISKGLKGNEKIIRMLVWALNNLLPSVTDLSRCSSDTSSIATYTDKSW</sequence>
<feature type="region of interest" description="Disordered" evidence="1">
    <location>
        <begin position="150"/>
        <end position="241"/>
    </location>
</feature>
<reference evidence="2 3" key="1">
    <citation type="journal article" date="2019" name="Nat. Ecol. Evol.">
        <title>Megaphylogeny resolves global patterns of mushroom evolution.</title>
        <authorList>
            <person name="Varga T."/>
            <person name="Krizsan K."/>
            <person name="Foldi C."/>
            <person name="Dima B."/>
            <person name="Sanchez-Garcia M."/>
            <person name="Sanchez-Ramirez S."/>
            <person name="Szollosi G.J."/>
            <person name="Szarkandi J.G."/>
            <person name="Papp V."/>
            <person name="Albert L."/>
            <person name="Andreopoulos W."/>
            <person name="Angelini C."/>
            <person name="Antonin V."/>
            <person name="Barry K.W."/>
            <person name="Bougher N.L."/>
            <person name="Buchanan P."/>
            <person name="Buyck B."/>
            <person name="Bense V."/>
            <person name="Catcheside P."/>
            <person name="Chovatia M."/>
            <person name="Cooper J."/>
            <person name="Damon W."/>
            <person name="Desjardin D."/>
            <person name="Finy P."/>
            <person name="Geml J."/>
            <person name="Haridas S."/>
            <person name="Hughes K."/>
            <person name="Justo A."/>
            <person name="Karasinski D."/>
            <person name="Kautmanova I."/>
            <person name="Kiss B."/>
            <person name="Kocsube S."/>
            <person name="Kotiranta H."/>
            <person name="LaButti K.M."/>
            <person name="Lechner B.E."/>
            <person name="Liimatainen K."/>
            <person name="Lipzen A."/>
            <person name="Lukacs Z."/>
            <person name="Mihaltcheva S."/>
            <person name="Morgado L.N."/>
            <person name="Niskanen T."/>
            <person name="Noordeloos M.E."/>
            <person name="Ohm R.A."/>
            <person name="Ortiz-Santana B."/>
            <person name="Ovrebo C."/>
            <person name="Racz N."/>
            <person name="Riley R."/>
            <person name="Savchenko A."/>
            <person name="Shiryaev A."/>
            <person name="Soop K."/>
            <person name="Spirin V."/>
            <person name="Szebenyi C."/>
            <person name="Tomsovsky M."/>
            <person name="Tulloss R.E."/>
            <person name="Uehling J."/>
            <person name="Grigoriev I.V."/>
            <person name="Vagvolgyi C."/>
            <person name="Papp T."/>
            <person name="Martin F.M."/>
            <person name="Miettinen O."/>
            <person name="Hibbett D.S."/>
            <person name="Nagy L.G."/>
        </authorList>
    </citation>
    <scope>NUCLEOTIDE SEQUENCE [LARGE SCALE GENOMIC DNA]</scope>
    <source>
        <strain evidence="2 3">CBS 962.96</strain>
    </source>
</reference>
<feature type="compositionally biased region" description="Low complexity" evidence="1">
    <location>
        <begin position="223"/>
        <end position="241"/>
    </location>
</feature>
<protein>
    <submittedName>
        <fullName evidence="2">Uncharacterized protein</fullName>
    </submittedName>
</protein>
<evidence type="ECO:0000313" key="3">
    <source>
        <dbReference type="Proteomes" id="UP000297245"/>
    </source>
</evidence>
<evidence type="ECO:0000256" key="1">
    <source>
        <dbReference type="SAM" id="MobiDB-lite"/>
    </source>
</evidence>